<evidence type="ECO:0000313" key="2">
    <source>
        <dbReference type="EMBL" id="KAF4391023.1"/>
    </source>
</evidence>
<feature type="domain" description="FAR1" evidence="1">
    <location>
        <begin position="70"/>
        <end position="123"/>
    </location>
</feature>
<protein>
    <recommendedName>
        <fullName evidence="1">FAR1 domain-containing protein</fullName>
    </recommendedName>
</protein>
<evidence type="ECO:0000313" key="3">
    <source>
        <dbReference type="Proteomes" id="UP000525078"/>
    </source>
</evidence>
<evidence type="ECO:0000259" key="1">
    <source>
        <dbReference type="Pfam" id="PF03101"/>
    </source>
</evidence>
<comment type="caution">
    <text evidence="2">The sequence shown here is derived from an EMBL/GenBank/DDBJ whole genome shotgun (WGS) entry which is preliminary data.</text>
</comment>
<accession>A0A7J6H6Y0</accession>
<dbReference type="Proteomes" id="UP000525078">
    <property type="component" value="Unassembled WGS sequence"/>
</dbReference>
<dbReference type="Pfam" id="PF03101">
    <property type="entry name" value="FAR1"/>
    <property type="match status" value="1"/>
</dbReference>
<dbReference type="EMBL" id="JAATIP010000026">
    <property type="protein sequence ID" value="KAF4391023.1"/>
    <property type="molecule type" value="Genomic_DNA"/>
</dbReference>
<gene>
    <name evidence="2" type="ORF">F8388_024855</name>
</gene>
<proteinExistence type="predicted"/>
<dbReference type="InterPro" id="IPR004330">
    <property type="entry name" value="FAR1_DNA_bnd_dom"/>
</dbReference>
<dbReference type="PANTHER" id="PTHR47718:SF8">
    <property type="entry name" value="PROTEIN FAR1-RELATED SEQUENCE"/>
    <property type="match status" value="1"/>
</dbReference>
<reference evidence="2 3" key="1">
    <citation type="journal article" date="2020" name="bioRxiv">
        <title>Sequence and annotation of 42 cannabis genomes reveals extensive copy number variation in cannabinoid synthesis and pathogen resistance genes.</title>
        <authorList>
            <person name="Mckernan K.J."/>
            <person name="Helbert Y."/>
            <person name="Kane L.T."/>
            <person name="Ebling H."/>
            <person name="Zhang L."/>
            <person name="Liu B."/>
            <person name="Eaton Z."/>
            <person name="Mclaughlin S."/>
            <person name="Kingan S."/>
            <person name="Baybayan P."/>
            <person name="Concepcion G."/>
            <person name="Jordan M."/>
            <person name="Riva A."/>
            <person name="Barbazuk W."/>
            <person name="Harkins T."/>
        </authorList>
    </citation>
    <scope>NUCLEOTIDE SEQUENCE [LARGE SCALE GENOMIC DNA]</scope>
    <source>
        <strain evidence="3">cv. Jamaican Lion 4</strain>
        <tissue evidence="2">Leaf</tissue>
    </source>
</reference>
<dbReference type="PANTHER" id="PTHR47718">
    <property type="entry name" value="OS01G0519700 PROTEIN"/>
    <property type="match status" value="1"/>
</dbReference>
<organism evidence="2 3">
    <name type="scientific">Cannabis sativa</name>
    <name type="common">Hemp</name>
    <name type="synonym">Marijuana</name>
    <dbReference type="NCBI Taxonomy" id="3483"/>
    <lineage>
        <taxon>Eukaryota</taxon>
        <taxon>Viridiplantae</taxon>
        <taxon>Streptophyta</taxon>
        <taxon>Embryophyta</taxon>
        <taxon>Tracheophyta</taxon>
        <taxon>Spermatophyta</taxon>
        <taxon>Magnoliopsida</taxon>
        <taxon>eudicotyledons</taxon>
        <taxon>Gunneridae</taxon>
        <taxon>Pentapetalae</taxon>
        <taxon>rosids</taxon>
        <taxon>fabids</taxon>
        <taxon>Rosales</taxon>
        <taxon>Cannabaceae</taxon>
        <taxon>Cannabis</taxon>
    </lineage>
</organism>
<dbReference type="AlphaFoldDB" id="A0A7J6H6Y0"/>
<sequence>MIDMETKIDEGDFLSRRKLKFKDNDKYVETRVESEKNVNITRTNILDEVIPKVSMEFETEEEAYNFSNTYAYNVGTRANDKQNVNVKRHRAETRFGCLAKMKINCRQIGKYKVVESIAEHNHVTLSPIKSHLHRSKRTLTPAQAVEIDLVESSGIAPKASLDLMVRRTDGSQNLGFILDDC</sequence>
<name>A0A7J6H6Y0_CANSA</name>